<keyword evidence="3" id="KW-1185">Reference proteome</keyword>
<accession>A0ABV0RQD7</accession>
<keyword evidence="1" id="KW-1133">Transmembrane helix</keyword>
<name>A0ABV0RQD7_9TELE</name>
<protein>
    <submittedName>
        <fullName evidence="2">Uncharacterized protein</fullName>
    </submittedName>
</protein>
<feature type="transmembrane region" description="Helical" evidence="1">
    <location>
        <begin position="79"/>
        <end position="98"/>
    </location>
</feature>
<evidence type="ECO:0000256" key="1">
    <source>
        <dbReference type="SAM" id="Phobius"/>
    </source>
</evidence>
<evidence type="ECO:0000313" key="2">
    <source>
        <dbReference type="EMBL" id="MEQ2210422.1"/>
    </source>
</evidence>
<proteinExistence type="predicted"/>
<dbReference type="EMBL" id="JAHRIN010053173">
    <property type="protein sequence ID" value="MEQ2210422.1"/>
    <property type="molecule type" value="Genomic_DNA"/>
</dbReference>
<gene>
    <name evidence="2" type="ORF">XENOCAPTIV_013213</name>
</gene>
<evidence type="ECO:0000313" key="3">
    <source>
        <dbReference type="Proteomes" id="UP001434883"/>
    </source>
</evidence>
<keyword evidence="1" id="KW-0812">Transmembrane</keyword>
<comment type="caution">
    <text evidence="2">The sequence shown here is derived from an EMBL/GenBank/DDBJ whole genome shotgun (WGS) entry which is preliminary data.</text>
</comment>
<reference evidence="2 3" key="1">
    <citation type="submission" date="2021-06" db="EMBL/GenBank/DDBJ databases">
        <authorList>
            <person name="Palmer J.M."/>
        </authorList>
    </citation>
    <scope>NUCLEOTIDE SEQUENCE [LARGE SCALE GENOMIC DNA]</scope>
    <source>
        <strain evidence="2 3">XC_2019</strain>
        <tissue evidence="2">Muscle</tissue>
    </source>
</reference>
<organism evidence="2 3">
    <name type="scientific">Xenoophorus captivus</name>
    <dbReference type="NCBI Taxonomy" id="1517983"/>
    <lineage>
        <taxon>Eukaryota</taxon>
        <taxon>Metazoa</taxon>
        <taxon>Chordata</taxon>
        <taxon>Craniata</taxon>
        <taxon>Vertebrata</taxon>
        <taxon>Euteleostomi</taxon>
        <taxon>Actinopterygii</taxon>
        <taxon>Neopterygii</taxon>
        <taxon>Teleostei</taxon>
        <taxon>Neoteleostei</taxon>
        <taxon>Acanthomorphata</taxon>
        <taxon>Ovalentaria</taxon>
        <taxon>Atherinomorphae</taxon>
        <taxon>Cyprinodontiformes</taxon>
        <taxon>Goodeidae</taxon>
        <taxon>Xenoophorus</taxon>
    </lineage>
</organism>
<feature type="transmembrane region" description="Helical" evidence="1">
    <location>
        <begin position="104"/>
        <end position="125"/>
    </location>
</feature>
<sequence length="229" mass="25464">MRDDEHLKHHHTFRVMKLTIQTWSLQVPGGFLKMDTIQMEAALFIQLCHSTEVRMKRIVLEAQHVAAERRHIQKETEKWVIAGVAVAAAGALLSILAAPVTHGLSFTVFGGTAVCGSFAALCFILKQKLEELAKMSKMNSLTAEFSLLVKPLQSSLEGVKSSCGSLCSKSPEGEALKFTRLEVNILQIFYIIEKLRNSASVICVTQQAERVKKVADELGRMKTDLKTFY</sequence>
<keyword evidence="1" id="KW-0472">Membrane</keyword>
<dbReference type="Proteomes" id="UP001434883">
    <property type="component" value="Unassembled WGS sequence"/>
</dbReference>